<accession>A0ABS5LD13</accession>
<dbReference type="RefSeq" id="WP_211557180.1">
    <property type="nucleotide sequence ID" value="NZ_JAGVRK010000001.1"/>
</dbReference>
<dbReference type="InterPro" id="IPR011428">
    <property type="entry name" value="Spore_coat_X/V"/>
</dbReference>
<proteinExistence type="predicted"/>
<keyword evidence="2" id="KW-0167">Capsid protein</keyword>
<keyword evidence="3" id="KW-1185">Reference proteome</keyword>
<comment type="caution">
    <text evidence="2">The sequence shown here is derived from an EMBL/GenBank/DDBJ whole genome shotgun (WGS) entry which is preliminary data.</text>
</comment>
<keyword evidence="2" id="KW-0946">Virion</keyword>
<dbReference type="Pfam" id="PF07552">
    <property type="entry name" value="Coat_X"/>
    <property type="match status" value="2"/>
</dbReference>
<evidence type="ECO:0000259" key="1">
    <source>
        <dbReference type="Pfam" id="PF07552"/>
    </source>
</evidence>
<reference evidence="2 3" key="1">
    <citation type="submission" date="2021-04" db="EMBL/GenBank/DDBJ databases">
        <title>Metabacillus sp. strain KIGAM252 whole genome sequence.</title>
        <authorList>
            <person name="Seo M.-J."/>
            <person name="Cho E.-S."/>
            <person name="Hwang C.Y."/>
            <person name="Yoon D.J."/>
        </authorList>
    </citation>
    <scope>NUCLEOTIDE SEQUENCE [LARGE SCALE GENOMIC DNA]</scope>
    <source>
        <strain evidence="2 3">KIGAM252</strain>
    </source>
</reference>
<sequence>MSNEWSVMDEAVSQDAEQNTSLFQLSDEGIYVKNSDCVTIETTDTQLALSIQAAIQVAIALAINLTIADSARAEQVTQQLLNNTIIQQTKKQRIIVLNSENVTVKSTNTDVAISLQLLIQILLALLLQIDIL</sequence>
<organism evidence="2 3">
    <name type="scientific">Metabacillus flavus</name>
    <dbReference type="NCBI Taxonomy" id="2823519"/>
    <lineage>
        <taxon>Bacteria</taxon>
        <taxon>Bacillati</taxon>
        <taxon>Bacillota</taxon>
        <taxon>Bacilli</taxon>
        <taxon>Bacillales</taxon>
        <taxon>Bacillaceae</taxon>
        <taxon>Metabacillus</taxon>
    </lineage>
</organism>
<evidence type="ECO:0000313" key="3">
    <source>
        <dbReference type="Proteomes" id="UP000682403"/>
    </source>
</evidence>
<evidence type="ECO:0000313" key="2">
    <source>
        <dbReference type="EMBL" id="MBS2968418.1"/>
    </source>
</evidence>
<protein>
    <submittedName>
        <fullName evidence="2">Spore coat protein</fullName>
    </submittedName>
</protein>
<feature type="domain" description="Spore coat protein X/V" evidence="1">
    <location>
        <begin position="74"/>
        <end position="131"/>
    </location>
</feature>
<feature type="domain" description="Spore coat protein X/V" evidence="1">
    <location>
        <begin position="10"/>
        <end position="67"/>
    </location>
</feature>
<dbReference type="Proteomes" id="UP000682403">
    <property type="component" value="Unassembled WGS sequence"/>
</dbReference>
<dbReference type="EMBL" id="JAGVRK010000001">
    <property type="protein sequence ID" value="MBS2968418.1"/>
    <property type="molecule type" value="Genomic_DNA"/>
</dbReference>
<gene>
    <name evidence="2" type="ORF">J9317_06550</name>
</gene>
<name>A0ABS5LD13_9BACI</name>